<sequence>MSLRGNNYLRAVRAIKRRKKIVESALVTSGVTFGDGSTATELIDAFHGEMHFGASAAATDALNAAWADILMEDQIKYIQHDKKQPKALQAIATKFLFSRLINTEIDGIAGLNLDPSDTLVVPYSSTQLLIAALTCRPKKALDIALCPEGFYKDNVELAASAGLKLHTFPVDLENDGIIVPEILDNYLSASVRPSVLWLTMPGNPLIGRYNMKRIEQVARVVLKHDLDVLIDMAFDKIMPKGEFIPFPNIRVRDAKGQFHLMFDRTYAIVGNSKGINASGPWKMGAGVCGNRQWMRETHDTVTAVTFQRESAHLIQAGTANTSEDYLARNRNYLIKRQSQVTNMIDDINRHLGDEVLISYGKPEYGPFRGIRLSDPWLKKSGIEDSWQFSDLLLAGAGIDSVAFAVIGITGNGVRLNVACPRIKGIKSPENVGSLFIRLEFFLKEIDAYLDYVGALKRIGLTGKVNLRTLFRQ</sequence>
<organism evidence="2">
    <name type="scientific">Candidatus Kentrum sp. LPFa</name>
    <dbReference type="NCBI Taxonomy" id="2126335"/>
    <lineage>
        <taxon>Bacteria</taxon>
        <taxon>Pseudomonadati</taxon>
        <taxon>Pseudomonadota</taxon>
        <taxon>Gammaproteobacteria</taxon>
        <taxon>Candidatus Kentrum</taxon>
    </lineage>
</organism>
<dbReference type="EMBL" id="CAADFM010000025">
    <property type="protein sequence ID" value="VFK09559.1"/>
    <property type="molecule type" value="Genomic_DNA"/>
</dbReference>
<accession>A0A450VXP7</accession>
<evidence type="ECO:0000259" key="1">
    <source>
        <dbReference type="Pfam" id="PF00155"/>
    </source>
</evidence>
<dbReference type="InterPro" id="IPR004839">
    <property type="entry name" value="Aminotransferase_I/II_large"/>
</dbReference>
<evidence type="ECO:0000313" key="3">
    <source>
        <dbReference type="EMBL" id="VFK25595.1"/>
    </source>
</evidence>
<dbReference type="GO" id="GO:0008483">
    <property type="term" value="F:transaminase activity"/>
    <property type="evidence" value="ECO:0007669"/>
    <property type="project" value="UniProtKB-KW"/>
</dbReference>
<keyword evidence="2" id="KW-0808">Transferase</keyword>
<protein>
    <submittedName>
        <fullName evidence="2">Aspartate/methionine/tyrosine aminotransferase</fullName>
    </submittedName>
</protein>
<name>A0A450VXP7_9GAMM</name>
<dbReference type="Pfam" id="PF00155">
    <property type="entry name" value="Aminotran_1_2"/>
    <property type="match status" value="1"/>
</dbReference>
<evidence type="ECO:0000313" key="2">
    <source>
        <dbReference type="EMBL" id="VFK09559.1"/>
    </source>
</evidence>
<gene>
    <name evidence="2" type="ORF">BECKLPF1236A_GA0070988_100257</name>
    <name evidence="3" type="ORF">BECKLPF1236C_GA0070990_100238</name>
</gene>
<reference evidence="2" key="1">
    <citation type="submission" date="2019-02" db="EMBL/GenBank/DDBJ databases">
        <authorList>
            <person name="Gruber-Vodicka R. H."/>
            <person name="Seah K. B. B."/>
        </authorList>
    </citation>
    <scope>NUCLEOTIDE SEQUENCE</scope>
    <source>
        <strain evidence="2">BECK_S312</strain>
        <strain evidence="3">BECK_S426</strain>
    </source>
</reference>
<dbReference type="AlphaFoldDB" id="A0A450VXP7"/>
<dbReference type="InterPro" id="IPR015424">
    <property type="entry name" value="PyrdxlP-dep_Trfase"/>
</dbReference>
<dbReference type="SUPFAM" id="SSF53383">
    <property type="entry name" value="PLP-dependent transferases"/>
    <property type="match status" value="1"/>
</dbReference>
<dbReference type="EMBL" id="CAADFP010000023">
    <property type="protein sequence ID" value="VFK25595.1"/>
    <property type="molecule type" value="Genomic_DNA"/>
</dbReference>
<dbReference type="GO" id="GO:0030170">
    <property type="term" value="F:pyridoxal phosphate binding"/>
    <property type="evidence" value="ECO:0007669"/>
    <property type="project" value="InterPro"/>
</dbReference>
<proteinExistence type="predicted"/>
<dbReference type="Gene3D" id="3.40.640.10">
    <property type="entry name" value="Type I PLP-dependent aspartate aminotransferase-like (Major domain)"/>
    <property type="match status" value="1"/>
</dbReference>
<keyword evidence="2" id="KW-0032">Aminotransferase</keyword>
<feature type="domain" description="Aminotransferase class I/classII large" evidence="1">
    <location>
        <begin position="69"/>
        <end position="347"/>
    </location>
</feature>
<dbReference type="InterPro" id="IPR015421">
    <property type="entry name" value="PyrdxlP-dep_Trfase_major"/>
</dbReference>